<dbReference type="EMBL" id="CP037423">
    <property type="protein sequence ID" value="QDV45410.1"/>
    <property type="molecule type" value="Genomic_DNA"/>
</dbReference>
<reference evidence="1 2" key="1">
    <citation type="submission" date="2019-03" db="EMBL/GenBank/DDBJ databases">
        <title>Deep-cultivation of Planctomycetes and their phenomic and genomic characterization uncovers novel biology.</title>
        <authorList>
            <person name="Wiegand S."/>
            <person name="Jogler M."/>
            <person name="Boedeker C."/>
            <person name="Pinto D."/>
            <person name="Vollmers J."/>
            <person name="Rivas-Marin E."/>
            <person name="Kohn T."/>
            <person name="Peeters S.H."/>
            <person name="Heuer A."/>
            <person name="Rast P."/>
            <person name="Oberbeckmann S."/>
            <person name="Bunk B."/>
            <person name="Jeske O."/>
            <person name="Meyerdierks A."/>
            <person name="Storesund J.E."/>
            <person name="Kallscheuer N."/>
            <person name="Luecker S."/>
            <person name="Lage O.M."/>
            <person name="Pohl T."/>
            <person name="Merkel B.J."/>
            <person name="Hornburger P."/>
            <person name="Mueller R.-W."/>
            <person name="Bruemmer F."/>
            <person name="Labrenz M."/>
            <person name="Spormann A.M."/>
            <person name="Op den Camp H."/>
            <person name="Overmann J."/>
            <person name="Amann R."/>
            <person name="Jetten M.S.M."/>
            <person name="Mascher T."/>
            <person name="Medema M.H."/>
            <person name="Devos D.P."/>
            <person name="Kaster A.-K."/>
            <person name="Ovreas L."/>
            <person name="Rohde M."/>
            <person name="Galperin M.Y."/>
            <person name="Jogler C."/>
        </authorList>
    </citation>
    <scope>NUCLEOTIDE SEQUENCE [LARGE SCALE GENOMIC DNA]</scope>
    <source>
        <strain evidence="1 2">Enr13</strain>
    </source>
</reference>
<dbReference type="Proteomes" id="UP000319004">
    <property type="component" value="Chromosome"/>
</dbReference>
<sequence>MIVQRRVFFRGGPPRRPARPLVTAGLARDPIRSTGPLAAVLIVVLLLVATGCRSSKISIGQARDAFALGDLESADKLLSELAEGPKRTRHPSRLDLAMVELARGDVSAAESRMRELRDHFDALPDTAPVIDAASLAVDDRVRPFQLAGYEQVLLRSMLAICSLAGDATDAEAYCLQAQARQAELNRQAEDADSPPPKQQLALAPYLQGTLREATHQNYDDAERAFRLVSSIQPEFAPAAGDIERANRGAHSAAGHGVLYVFAMVGHGPRLVETVAPTTTTSLQIASTLLRSVHNHEQGEDDEPVLPNVVSVKVPQVEIPPSELAAIGVSFGGQLLGATQTITDIGQLAAEKVEAEMPWTIARAVARRVLKEASVVATAQSLGLTGNAAAAFEFAAINAWSATEQADTRCWGLLPREIQVLRAELPVGTHEIQLSPLAFTGQSFAPPQRRSVTIEDGRNHYVVVIAPEQIVSVVP</sequence>
<gene>
    <name evidence="1" type="ORF">Enr13x_52890</name>
</gene>
<evidence type="ECO:0000313" key="2">
    <source>
        <dbReference type="Proteomes" id="UP000319004"/>
    </source>
</evidence>
<organism evidence="1 2">
    <name type="scientific">Stieleria neptunia</name>
    <dbReference type="NCBI Taxonomy" id="2527979"/>
    <lineage>
        <taxon>Bacteria</taxon>
        <taxon>Pseudomonadati</taxon>
        <taxon>Planctomycetota</taxon>
        <taxon>Planctomycetia</taxon>
        <taxon>Pirellulales</taxon>
        <taxon>Pirellulaceae</taxon>
        <taxon>Stieleria</taxon>
    </lineage>
</organism>
<name>A0A518HX30_9BACT</name>
<accession>A0A518HX30</accession>
<evidence type="ECO:0000313" key="1">
    <source>
        <dbReference type="EMBL" id="QDV45410.1"/>
    </source>
</evidence>
<keyword evidence="2" id="KW-1185">Reference proteome</keyword>
<protein>
    <submittedName>
        <fullName evidence="1">Uncharacterized protein</fullName>
    </submittedName>
</protein>
<dbReference type="AlphaFoldDB" id="A0A518HX30"/>
<dbReference type="KEGG" id="snep:Enr13x_52890"/>
<proteinExistence type="predicted"/>